<evidence type="ECO:0000313" key="1">
    <source>
        <dbReference type="EMBL" id="CAK8678505.1"/>
    </source>
</evidence>
<reference evidence="1 2" key="1">
    <citation type="submission" date="2024-02" db="EMBL/GenBank/DDBJ databases">
        <authorList>
            <person name="Daric V."/>
            <person name="Darras S."/>
        </authorList>
    </citation>
    <scope>NUCLEOTIDE SEQUENCE [LARGE SCALE GENOMIC DNA]</scope>
</reference>
<gene>
    <name evidence="1" type="ORF">CVLEPA_LOCUS8428</name>
</gene>
<evidence type="ECO:0000313" key="2">
    <source>
        <dbReference type="Proteomes" id="UP001642483"/>
    </source>
</evidence>
<name>A0ABP0FFQ2_CLALP</name>
<accession>A0ABP0FFQ2</accession>
<proteinExistence type="predicted"/>
<keyword evidence="2" id="KW-1185">Reference proteome</keyword>
<comment type="caution">
    <text evidence="1">The sequence shown here is derived from an EMBL/GenBank/DDBJ whole genome shotgun (WGS) entry which is preliminary data.</text>
</comment>
<sequence>MDNLTARHFAAGDCSGQRLPFVSCHLNIISHNFLSSPFRRQLQSLPESVLKMTLKQKQVSLMSFYTCSIPMDNLTARHFAAGDCSGQRLPFVSCHLNIISNNFLSSPCRRQLQSLPKSVLKMTLKQKQVSLMSFYTCSSPMDNLTARHFAAGDCSGQRLPFVSCHLNIISHNFLSSPFRRQLQTCQSQY</sequence>
<dbReference type="EMBL" id="CAWYQH010000057">
    <property type="protein sequence ID" value="CAK8678505.1"/>
    <property type="molecule type" value="Genomic_DNA"/>
</dbReference>
<organism evidence="1 2">
    <name type="scientific">Clavelina lepadiformis</name>
    <name type="common">Light-bulb sea squirt</name>
    <name type="synonym">Ascidia lepadiformis</name>
    <dbReference type="NCBI Taxonomy" id="159417"/>
    <lineage>
        <taxon>Eukaryota</taxon>
        <taxon>Metazoa</taxon>
        <taxon>Chordata</taxon>
        <taxon>Tunicata</taxon>
        <taxon>Ascidiacea</taxon>
        <taxon>Aplousobranchia</taxon>
        <taxon>Clavelinidae</taxon>
        <taxon>Clavelina</taxon>
    </lineage>
</organism>
<dbReference type="Proteomes" id="UP001642483">
    <property type="component" value="Unassembled WGS sequence"/>
</dbReference>
<protein>
    <submittedName>
        <fullName evidence="1">Uncharacterized protein</fullName>
    </submittedName>
</protein>